<dbReference type="PANTHER" id="PTHR34475:SF1">
    <property type="entry name" value="CYTOSKELETON PROTEIN RODZ"/>
    <property type="match status" value="1"/>
</dbReference>
<dbReference type="Gene3D" id="1.10.260.40">
    <property type="entry name" value="lambda repressor-like DNA-binding domains"/>
    <property type="match status" value="1"/>
</dbReference>
<gene>
    <name evidence="4" type="ORF">J2T57_003517</name>
</gene>
<dbReference type="CDD" id="cd00093">
    <property type="entry name" value="HTH_XRE"/>
    <property type="match status" value="1"/>
</dbReference>
<dbReference type="Pfam" id="PF13464">
    <property type="entry name" value="RodZ_C"/>
    <property type="match status" value="1"/>
</dbReference>
<dbReference type="Pfam" id="PF13413">
    <property type="entry name" value="HTH_25"/>
    <property type="match status" value="1"/>
</dbReference>
<dbReference type="AlphaFoldDB" id="A0AAE3KD25"/>
<name>A0AAE3KD25_9GAMM</name>
<accession>A0AAE3KD25</accession>
<dbReference type="Proteomes" id="UP001205843">
    <property type="component" value="Unassembled WGS sequence"/>
</dbReference>
<feature type="compositionally biased region" description="Acidic residues" evidence="1">
    <location>
        <begin position="253"/>
        <end position="271"/>
    </location>
</feature>
<sequence length="374" mass="39737">MVDRKGNQEHEPALEDKGPRAGEMLRAARMDRGMSCADVAAALHLDVRTVEALEKEDAADLPPATFTRGYYRSYARLMELDGDAVVQAHSRRSRGSVEPPVLKVRRPVQTSPELSRGLVVAFVALFVLAGAGGGGYWYYENVYLVDRVVPPAASVPDTETPTAEGDSSPGLEEPAAMPEADAEAAWEALEDETSVASPNDDSAVMEPPAEPPLAGEPGIEDEPAPDPETAFTDELAGPAIGDQPSEPAPDESMAMEEDSVEGDTMDSETDVAADGTVDTDSSTAADETGASPALNGDALVLDFTGSSWIEVYDDAGERLLYGLIQEEGRQTVQGLPPFTVVIGDADNVSLEYRGEPVDLGQRRPGRVARVQVPR</sequence>
<dbReference type="RefSeq" id="WP_253482259.1">
    <property type="nucleotide sequence ID" value="NZ_JALJXV010000009.1"/>
</dbReference>
<evidence type="ECO:0000313" key="4">
    <source>
        <dbReference type="EMBL" id="MCP1676356.1"/>
    </source>
</evidence>
<feature type="compositionally biased region" description="Acidic residues" evidence="1">
    <location>
        <begin position="180"/>
        <end position="193"/>
    </location>
</feature>
<feature type="domain" description="Cytoskeleton protein RodZ-like C-terminal" evidence="3">
    <location>
        <begin position="300"/>
        <end position="370"/>
    </location>
</feature>
<organism evidence="4 5">
    <name type="scientific">Natronocella acetinitrilica</name>
    <dbReference type="NCBI Taxonomy" id="414046"/>
    <lineage>
        <taxon>Bacteria</taxon>
        <taxon>Pseudomonadati</taxon>
        <taxon>Pseudomonadota</taxon>
        <taxon>Gammaproteobacteria</taxon>
        <taxon>Chromatiales</taxon>
        <taxon>Ectothiorhodospiraceae</taxon>
        <taxon>Natronocella</taxon>
    </lineage>
</organism>
<evidence type="ECO:0000259" key="3">
    <source>
        <dbReference type="Pfam" id="PF13464"/>
    </source>
</evidence>
<dbReference type="PANTHER" id="PTHR34475">
    <property type="match status" value="1"/>
</dbReference>
<dbReference type="InterPro" id="IPR050400">
    <property type="entry name" value="Bact_Cytoskel_RodZ"/>
</dbReference>
<keyword evidence="5" id="KW-1185">Reference proteome</keyword>
<evidence type="ECO:0000256" key="2">
    <source>
        <dbReference type="SAM" id="Phobius"/>
    </source>
</evidence>
<feature type="region of interest" description="Disordered" evidence="1">
    <location>
        <begin position="1"/>
        <end position="21"/>
    </location>
</feature>
<dbReference type="EMBL" id="JALJXV010000009">
    <property type="protein sequence ID" value="MCP1676356.1"/>
    <property type="molecule type" value="Genomic_DNA"/>
</dbReference>
<dbReference type="InterPro" id="IPR001387">
    <property type="entry name" value="Cro/C1-type_HTH"/>
</dbReference>
<dbReference type="InterPro" id="IPR025194">
    <property type="entry name" value="RodZ-like_C"/>
</dbReference>
<keyword evidence="2" id="KW-1133">Transmembrane helix</keyword>
<keyword evidence="2" id="KW-0472">Membrane</keyword>
<reference evidence="4" key="1">
    <citation type="submission" date="2022-03" db="EMBL/GenBank/DDBJ databases">
        <title>Genomic Encyclopedia of Type Strains, Phase III (KMG-III): the genomes of soil and plant-associated and newly described type strains.</title>
        <authorList>
            <person name="Whitman W."/>
        </authorList>
    </citation>
    <scope>NUCLEOTIDE SEQUENCE</scope>
    <source>
        <strain evidence="4">ANL 6-2</strain>
    </source>
</reference>
<evidence type="ECO:0000313" key="5">
    <source>
        <dbReference type="Proteomes" id="UP001205843"/>
    </source>
</evidence>
<evidence type="ECO:0000256" key="1">
    <source>
        <dbReference type="SAM" id="MobiDB-lite"/>
    </source>
</evidence>
<dbReference type="GO" id="GO:0003677">
    <property type="term" value="F:DNA binding"/>
    <property type="evidence" value="ECO:0007669"/>
    <property type="project" value="InterPro"/>
</dbReference>
<protein>
    <submittedName>
        <fullName evidence="4">Cytoskeleton protein RodZ</fullName>
    </submittedName>
</protein>
<feature type="compositionally biased region" description="Basic and acidic residues" evidence="1">
    <location>
        <begin position="1"/>
        <end position="20"/>
    </location>
</feature>
<comment type="caution">
    <text evidence="4">The sequence shown here is derived from an EMBL/GenBank/DDBJ whole genome shotgun (WGS) entry which is preliminary data.</text>
</comment>
<dbReference type="InterPro" id="IPR010982">
    <property type="entry name" value="Lambda_DNA-bd_dom_sf"/>
</dbReference>
<keyword evidence="2" id="KW-0812">Transmembrane</keyword>
<feature type="region of interest" description="Disordered" evidence="1">
    <location>
        <begin position="155"/>
        <end position="296"/>
    </location>
</feature>
<proteinExistence type="predicted"/>
<feature type="transmembrane region" description="Helical" evidence="2">
    <location>
        <begin position="118"/>
        <end position="139"/>
    </location>
</feature>